<dbReference type="InterPro" id="IPR029033">
    <property type="entry name" value="His_PPase_superfam"/>
</dbReference>
<proteinExistence type="predicted"/>
<protein>
    <submittedName>
        <fullName evidence="2">Phosphoglycerate mutase family protein</fullName>
    </submittedName>
</protein>
<dbReference type="PANTHER" id="PTHR48100">
    <property type="entry name" value="BROAD-SPECIFICITY PHOSPHATASE YOR283W-RELATED"/>
    <property type="match status" value="1"/>
</dbReference>
<organism evidence="2 3">
    <name type="scientific">Hymenobacter yonginensis</name>
    <dbReference type="NCBI Taxonomy" id="748197"/>
    <lineage>
        <taxon>Bacteria</taxon>
        <taxon>Pseudomonadati</taxon>
        <taxon>Bacteroidota</taxon>
        <taxon>Cytophagia</taxon>
        <taxon>Cytophagales</taxon>
        <taxon>Hymenobacteraceae</taxon>
        <taxon>Hymenobacter</taxon>
    </lineage>
</organism>
<evidence type="ECO:0000313" key="2">
    <source>
        <dbReference type="EMBL" id="WBO85873.1"/>
    </source>
</evidence>
<dbReference type="PANTHER" id="PTHR48100:SF1">
    <property type="entry name" value="HISTIDINE PHOSPHATASE FAMILY PROTEIN-RELATED"/>
    <property type="match status" value="1"/>
</dbReference>
<dbReference type="Pfam" id="PF00300">
    <property type="entry name" value="His_Phos_1"/>
    <property type="match status" value="1"/>
</dbReference>
<evidence type="ECO:0000256" key="1">
    <source>
        <dbReference type="SAM" id="SignalP"/>
    </source>
</evidence>
<feature type="signal peptide" evidence="1">
    <location>
        <begin position="1"/>
        <end position="21"/>
    </location>
</feature>
<dbReference type="Proteomes" id="UP001211872">
    <property type="component" value="Chromosome"/>
</dbReference>
<dbReference type="Gene3D" id="3.40.50.1240">
    <property type="entry name" value="Phosphoglycerate mutase-like"/>
    <property type="match status" value="1"/>
</dbReference>
<gene>
    <name evidence="2" type="ORF">O9Z63_06390</name>
</gene>
<dbReference type="SMART" id="SM00855">
    <property type="entry name" value="PGAM"/>
    <property type="match status" value="1"/>
</dbReference>
<dbReference type="CDD" id="cd07067">
    <property type="entry name" value="HP_PGM_like"/>
    <property type="match status" value="1"/>
</dbReference>
<dbReference type="InterPro" id="IPR050275">
    <property type="entry name" value="PGM_Phosphatase"/>
</dbReference>
<feature type="chain" id="PRO_5047391246" evidence="1">
    <location>
        <begin position="22"/>
        <end position="190"/>
    </location>
</feature>
<reference evidence="2 3" key="1">
    <citation type="journal article" date="2011" name="Int. J. Syst. Evol. Microbiol.">
        <title>Hymenobacter yonginensis sp. nov., isolated from a mesotrophic artificial lake.</title>
        <authorList>
            <person name="Joung Y."/>
            <person name="Cho S.H."/>
            <person name="Kim H."/>
            <person name="Kim S.B."/>
            <person name="Joh K."/>
        </authorList>
    </citation>
    <scope>NUCLEOTIDE SEQUENCE [LARGE SCALE GENOMIC DNA]</scope>
    <source>
        <strain evidence="2 3">KCTC 22745</strain>
    </source>
</reference>
<keyword evidence="1" id="KW-0732">Signal</keyword>
<dbReference type="PROSITE" id="PS51257">
    <property type="entry name" value="PROKAR_LIPOPROTEIN"/>
    <property type="match status" value="1"/>
</dbReference>
<keyword evidence="3" id="KW-1185">Reference proteome</keyword>
<dbReference type="InterPro" id="IPR013078">
    <property type="entry name" value="His_Pase_superF_clade-1"/>
</dbReference>
<dbReference type="EMBL" id="CP115396">
    <property type="protein sequence ID" value="WBO85873.1"/>
    <property type="molecule type" value="Genomic_DNA"/>
</dbReference>
<dbReference type="SUPFAM" id="SSF53254">
    <property type="entry name" value="Phosphoglycerate mutase-like"/>
    <property type="match status" value="1"/>
</dbReference>
<evidence type="ECO:0000313" key="3">
    <source>
        <dbReference type="Proteomes" id="UP001211872"/>
    </source>
</evidence>
<name>A0ABY7PSJ4_9BACT</name>
<sequence>MSAFRPAAFRLLLWLLPLWLAGSGCTASKQTPATSASYTTVYVVRHAEKDLTPGLADPPLTPAGEQRALALRETLNKVPLDAVFSTATTRTRATAAPLAVLKNQQVVPYDAKQLPALAARIRRDYQGRTVLVVGHSNTILETVEALGAARPVPTVGDNEYDYLLEVRIPADSTRTATATARRYGVRSAGQ</sequence>
<accession>A0ABY7PSJ4</accession>
<dbReference type="RefSeq" id="WP_270128480.1">
    <property type="nucleotide sequence ID" value="NZ_CP115396.1"/>
</dbReference>